<keyword evidence="11 13" id="KW-0408">Iron</keyword>
<keyword evidence="3 13" id="KW-0813">Transport</keyword>
<dbReference type="Pfam" id="PF01654">
    <property type="entry name" value="Cyt_bd_oxida_I"/>
    <property type="match status" value="1"/>
</dbReference>
<gene>
    <name evidence="14" type="ORF">M9189_01925</name>
</gene>
<keyword evidence="15" id="KW-1185">Reference proteome</keyword>
<dbReference type="AlphaFoldDB" id="A0A9J6ZRD2"/>
<dbReference type="GO" id="GO:0070069">
    <property type="term" value="C:cytochrome complex"/>
    <property type="evidence" value="ECO:0007669"/>
    <property type="project" value="UniProtKB-UniRule"/>
</dbReference>
<evidence type="ECO:0000256" key="8">
    <source>
        <dbReference type="ARBA" id="ARBA00022723"/>
    </source>
</evidence>
<feature type="transmembrane region" description="Helical" evidence="13">
    <location>
        <begin position="448"/>
        <end position="471"/>
    </location>
</feature>
<evidence type="ECO:0000256" key="12">
    <source>
        <dbReference type="ARBA" id="ARBA00023136"/>
    </source>
</evidence>
<evidence type="ECO:0000256" key="10">
    <source>
        <dbReference type="ARBA" id="ARBA00022989"/>
    </source>
</evidence>
<feature type="transmembrane region" description="Helical" evidence="13">
    <location>
        <begin position="98"/>
        <end position="123"/>
    </location>
</feature>
<evidence type="ECO:0000256" key="6">
    <source>
        <dbReference type="ARBA" id="ARBA00022617"/>
    </source>
</evidence>
<reference evidence="14" key="2">
    <citation type="submission" date="2022-06" db="EMBL/GenBank/DDBJ databases">
        <title>Xiashengella guii gen. nov. sp. nov., a bacterium isolated form anaerobic digestion tank.</title>
        <authorList>
            <person name="Huang H."/>
        </authorList>
    </citation>
    <scope>NUCLEOTIDE SEQUENCE</scope>
    <source>
        <strain evidence="14">Ai-910</strain>
    </source>
</reference>
<keyword evidence="7 13" id="KW-0812">Transmembrane</keyword>
<evidence type="ECO:0000256" key="3">
    <source>
        <dbReference type="ARBA" id="ARBA00022448"/>
    </source>
</evidence>
<comment type="similarity">
    <text evidence="2 13">Belongs to the cytochrome ubiquinol oxidase subunit 1 family.</text>
</comment>
<comment type="subcellular location">
    <subcellularLocation>
        <location evidence="1">Cell inner membrane</location>
        <topology evidence="1">Multi-pass membrane protein</topology>
    </subcellularLocation>
</comment>
<protein>
    <submittedName>
        <fullName evidence="14">Cytochrome ubiquinol oxidase subunit I</fullName>
    </submittedName>
</protein>
<dbReference type="KEGG" id="alkq:M9189_01925"/>
<feature type="transmembrane region" description="Helical" evidence="13">
    <location>
        <begin position="225"/>
        <end position="243"/>
    </location>
</feature>
<feature type="transmembrane region" description="Helical" evidence="13">
    <location>
        <begin position="130"/>
        <end position="151"/>
    </location>
</feature>
<organism evidence="14 15">
    <name type="scientific">Xiashengella succiniciproducens</name>
    <dbReference type="NCBI Taxonomy" id="2949635"/>
    <lineage>
        <taxon>Bacteria</taxon>
        <taxon>Pseudomonadati</taxon>
        <taxon>Bacteroidota</taxon>
        <taxon>Bacteroidia</taxon>
        <taxon>Marinilabiliales</taxon>
        <taxon>Marinilabiliaceae</taxon>
        <taxon>Xiashengella</taxon>
    </lineage>
</organism>
<name>A0A9J6ZRD2_9BACT</name>
<keyword evidence="9 13" id="KW-0249">Electron transport</keyword>
<dbReference type="GO" id="GO:0046872">
    <property type="term" value="F:metal ion binding"/>
    <property type="evidence" value="ECO:0007669"/>
    <property type="project" value="UniProtKB-UniRule"/>
</dbReference>
<evidence type="ECO:0000313" key="14">
    <source>
        <dbReference type="EMBL" id="URW80118.1"/>
    </source>
</evidence>
<feature type="transmembrane region" description="Helical" evidence="13">
    <location>
        <begin position="415"/>
        <end position="439"/>
    </location>
</feature>
<feature type="transmembrane region" description="Helical" evidence="13">
    <location>
        <begin position="59"/>
        <end position="78"/>
    </location>
</feature>
<evidence type="ECO:0000256" key="7">
    <source>
        <dbReference type="ARBA" id="ARBA00022692"/>
    </source>
</evidence>
<dbReference type="EMBL" id="CP098400">
    <property type="protein sequence ID" value="URW80118.1"/>
    <property type="molecule type" value="Genomic_DNA"/>
</dbReference>
<keyword evidence="8 13" id="KW-0479">Metal-binding</keyword>
<evidence type="ECO:0000313" key="15">
    <source>
        <dbReference type="Proteomes" id="UP001056426"/>
    </source>
</evidence>
<proteinExistence type="inferred from homology"/>
<evidence type="ECO:0000256" key="13">
    <source>
        <dbReference type="PIRNR" id="PIRNR006446"/>
    </source>
</evidence>
<keyword evidence="10 13" id="KW-1133">Transmembrane helix</keyword>
<reference evidence="14" key="1">
    <citation type="submission" date="2022-05" db="EMBL/GenBank/DDBJ databases">
        <authorList>
            <person name="Sun X."/>
        </authorList>
    </citation>
    <scope>NUCLEOTIDE SEQUENCE</scope>
    <source>
        <strain evidence="14">Ai-910</strain>
    </source>
</reference>
<dbReference type="InterPro" id="IPR002585">
    <property type="entry name" value="Cyt-d_ubiquinol_oxidase_su_1"/>
</dbReference>
<evidence type="ECO:0000256" key="4">
    <source>
        <dbReference type="ARBA" id="ARBA00022475"/>
    </source>
</evidence>
<accession>A0A9J6ZRD2</accession>
<evidence type="ECO:0000256" key="11">
    <source>
        <dbReference type="ARBA" id="ARBA00023004"/>
    </source>
</evidence>
<dbReference type="PIRSF" id="PIRSF006446">
    <property type="entry name" value="Cyt_quinol_oxidase_1"/>
    <property type="match status" value="1"/>
</dbReference>
<dbReference type="PANTHER" id="PTHR30365:SF0">
    <property type="entry name" value="CYTOCHROME BD-I UBIQUINOL OXIDASE SUBUNIT 1"/>
    <property type="match status" value="1"/>
</dbReference>
<keyword evidence="12 13" id="KW-0472">Membrane</keyword>
<dbReference type="GO" id="GO:0020037">
    <property type="term" value="F:heme binding"/>
    <property type="evidence" value="ECO:0007669"/>
    <property type="project" value="TreeGrafter"/>
</dbReference>
<keyword evidence="4 13" id="KW-1003">Cell membrane</keyword>
<feature type="transmembrane region" description="Helical" evidence="13">
    <location>
        <begin position="189"/>
        <end position="213"/>
    </location>
</feature>
<evidence type="ECO:0000256" key="5">
    <source>
        <dbReference type="ARBA" id="ARBA00022519"/>
    </source>
</evidence>
<keyword evidence="6 13" id="KW-0349">Heme</keyword>
<evidence type="ECO:0000256" key="9">
    <source>
        <dbReference type="ARBA" id="ARBA00022982"/>
    </source>
</evidence>
<dbReference type="PANTHER" id="PTHR30365">
    <property type="entry name" value="CYTOCHROME D UBIQUINOL OXIDASE"/>
    <property type="match status" value="1"/>
</dbReference>
<dbReference type="GO" id="GO:0016682">
    <property type="term" value="F:oxidoreductase activity, acting on diphenols and related substances as donors, oxygen as acceptor"/>
    <property type="evidence" value="ECO:0007669"/>
    <property type="project" value="TreeGrafter"/>
</dbReference>
<dbReference type="GO" id="GO:0005886">
    <property type="term" value="C:plasma membrane"/>
    <property type="evidence" value="ECO:0007669"/>
    <property type="project" value="UniProtKB-SubCell"/>
</dbReference>
<feature type="transmembrane region" description="Helical" evidence="13">
    <location>
        <begin position="491"/>
        <end position="515"/>
    </location>
</feature>
<evidence type="ECO:0000256" key="1">
    <source>
        <dbReference type="ARBA" id="ARBA00004429"/>
    </source>
</evidence>
<dbReference type="Proteomes" id="UP001056426">
    <property type="component" value="Chromosome"/>
</dbReference>
<evidence type="ECO:0000256" key="2">
    <source>
        <dbReference type="ARBA" id="ARBA00009819"/>
    </source>
</evidence>
<sequence>MFENIDFTLVNWSRAQFALTAMFHWIFVPLTIGITYILAFMETIYYRTGDPEWKRITKYWMKIFGINFAIGVATGIILEFEFGTNWSNYSWFVGDIFGAPLAIEGIMAFFMESTFIAIMFFGWDKVSKRFHLVSTWLTAFGASLSALWILVANSWMQNPVGTKFNPDMARNEMTNFWDVLLSPTAVNKFLHTITSGFVLAAIFVIGVSAWYLIKRRELLLAKRSIVVSASFGLLSSLILIATGDSSAKEIVKTQPMKFAAMESLYEGKEGAGLVAFGILKGKDLHKNLDEDSQAEFHIKIEVPSMLSILAYNDPNAYVAGIKDLIMGNEERGIMSYHEKIRRGYEAQQALVAYKKAQKEDPEGEEYKALRARFEDPEFNDDYMRYFGYGNYYDPDPEKLEANAFRMVPPISMTFYAFHIMVMLGGYFLLLFIVVLYLVFRNTLHTKKWLLWICVWTIPLAYVASQAGWIVAEVGRQPWVIQDLMPTMKAVTNIDAGAVMTTFFLFTVVFIGLFIAEVKIMLKQIKIGPKKKEE</sequence>
<keyword evidence="5" id="KW-0997">Cell inner membrane</keyword>
<dbReference type="GO" id="GO:0009055">
    <property type="term" value="F:electron transfer activity"/>
    <property type="evidence" value="ECO:0007669"/>
    <property type="project" value="UniProtKB-UniRule"/>
</dbReference>
<feature type="transmembrane region" description="Helical" evidence="13">
    <location>
        <begin position="17"/>
        <end position="39"/>
    </location>
</feature>
<dbReference type="RefSeq" id="WP_250724235.1">
    <property type="nucleotide sequence ID" value="NZ_CP098400.1"/>
</dbReference>
<dbReference type="GO" id="GO:0019646">
    <property type="term" value="P:aerobic electron transport chain"/>
    <property type="evidence" value="ECO:0007669"/>
    <property type="project" value="InterPro"/>
</dbReference>